<dbReference type="PANTHER" id="PTHR43060">
    <property type="entry name" value="3-HYDROXYISOBUTYRATE DEHYDROGENASE-LIKE 1, MITOCHONDRIAL-RELATED"/>
    <property type="match status" value="1"/>
</dbReference>
<dbReference type="InterPro" id="IPR002204">
    <property type="entry name" value="3-OH-isobutyrate_DH-rel_CS"/>
</dbReference>
<protein>
    <submittedName>
        <fullName evidence="7">3-hydroxyisobutyrate dehydrogenase</fullName>
    </submittedName>
</protein>
<dbReference type="Pfam" id="PF03446">
    <property type="entry name" value="NAD_binding_2"/>
    <property type="match status" value="1"/>
</dbReference>
<name>A0ABQ3JHC5_9DEIO</name>
<dbReference type="PANTHER" id="PTHR43060:SF15">
    <property type="entry name" value="3-HYDROXYISOBUTYRATE DEHYDROGENASE-LIKE 1, MITOCHONDRIAL-RELATED"/>
    <property type="match status" value="1"/>
</dbReference>
<keyword evidence="2" id="KW-0560">Oxidoreductase</keyword>
<evidence type="ECO:0000256" key="2">
    <source>
        <dbReference type="ARBA" id="ARBA00023002"/>
    </source>
</evidence>
<feature type="domain" description="6-phosphogluconate dehydrogenase NADP-binding" evidence="5">
    <location>
        <begin position="20"/>
        <end position="173"/>
    </location>
</feature>
<feature type="transmembrane region" description="Helical" evidence="4">
    <location>
        <begin position="20"/>
        <end position="37"/>
    </location>
</feature>
<comment type="caution">
    <text evidence="7">The sequence shown here is derived from an EMBL/GenBank/DDBJ whole genome shotgun (WGS) entry which is preliminary data.</text>
</comment>
<comment type="similarity">
    <text evidence="1">Belongs to the HIBADH-related family.</text>
</comment>
<dbReference type="PROSITE" id="PS00895">
    <property type="entry name" value="3_HYDROXYISOBUT_DH"/>
    <property type="match status" value="1"/>
</dbReference>
<feature type="domain" description="3-hydroxyisobutyrate dehydrogenase-like NAD-binding" evidence="6">
    <location>
        <begin position="179"/>
        <end position="300"/>
    </location>
</feature>
<dbReference type="InterPro" id="IPR015815">
    <property type="entry name" value="HIBADH-related"/>
</dbReference>
<dbReference type="Pfam" id="PF14833">
    <property type="entry name" value="NAD_binding_11"/>
    <property type="match status" value="1"/>
</dbReference>
<dbReference type="PIRSF" id="PIRSF000103">
    <property type="entry name" value="HIBADH"/>
    <property type="match status" value="1"/>
</dbReference>
<keyword evidence="4" id="KW-0472">Membrane</keyword>
<gene>
    <name evidence="7" type="ORF">GCM10017781_01760</name>
</gene>
<evidence type="ECO:0000256" key="3">
    <source>
        <dbReference type="ARBA" id="ARBA00023027"/>
    </source>
</evidence>
<proteinExistence type="inferred from homology"/>
<dbReference type="SUPFAM" id="SSF51735">
    <property type="entry name" value="NAD(P)-binding Rossmann-fold domains"/>
    <property type="match status" value="1"/>
</dbReference>
<dbReference type="InterPro" id="IPR013328">
    <property type="entry name" value="6PGD_dom2"/>
</dbReference>
<organism evidence="7 8">
    <name type="scientific">Deinococcus metalli</name>
    <dbReference type="NCBI Taxonomy" id="1141878"/>
    <lineage>
        <taxon>Bacteria</taxon>
        <taxon>Thermotogati</taxon>
        <taxon>Deinococcota</taxon>
        <taxon>Deinococci</taxon>
        <taxon>Deinococcales</taxon>
        <taxon>Deinococcaceae</taxon>
        <taxon>Deinococcus</taxon>
    </lineage>
</organism>
<sequence length="309" mass="31550">MGASLTGMDTPLTTTFPTTAFLGLGAMGFPMAGHLAARSRETGGRTLVWNRTPARAAAHAAEFGSVAATLEEAAGADLIVSCLPTSAEVDGVLDAVRGHLKPGSVWVDCTSGHPDAAPEQRARLLEAGVRFLDAPVSGGTVAAKAGTLTVMVGGPAQEIEAVRPHLAFAGKLVRVGDTGAGFAVKAVNNALLAVNLWAAGEGLAILGLRGVELGAALDVINASSGRSNTTENLIPQRVLTRQFPATFGLGLLAKDAGIALDLAEQARGSAPVIAQVTALYRAASRVIGAQEDHTAALKLIEQWNGVELK</sequence>
<keyword evidence="4" id="KW-0812">Transmembrane</keyword>
<keyword evidence="3" id="KW-0520">NAD</keyword>
<evidence type="ECO:0000259" key="6">
    <source>
        <dbReference type="Pfam" id="PF14833"/>
    </source>
</evidence>
<dbReference type="Proteomes" id="UP000619376">
    <property type="component" value="Unassembled WGS sequence"/>
</dbReference>
<dbReference type="SUPFAM" id="SSF48179">
    <property type="entry name" value="6-phosphogluconate dehydrogenase C-terminal domain-like"/>
    <property type="match status" value="1"/>
</dbReference>
<evidence type="ECO:0000256" key="4">
    <source>
        <dbReference type="SAM" id="Phobius"/>
    </source>
</evidence>
<dbReference type="InterPro" id="IPR036291">
    <property type="entry name" value="NAD(P)-bd_dom_sf"/>
</dbReference>
<accession>A0ABQ3JHC5</accession>
<dbReference type="EMBL" id="BNAJ01000001">
    <property type="protein sequence ID" value="GHF29426.1"/>
    <property type="molecule type" value="Genomic_DNA"/>
</dbReference>
<keyword evidence="4" id="KW-1133">Transmembrane helix</keyword>
<dbReference type="Gene3D" id="3.40.50.720">
    <property type="entry name" value="NAD(P)-binding Rossmann-like Domain"/>
    <property type="match status" value="1"/>
</dbReference>
<evidence type="ECO:0000313" key="8">
    <source>
        <dbReference type="Proteomes" id="UP000619376"/>
    </source>
</evidence>
<dbReference type="Gene3D" id="1.10.1040.10">
    <property type="entry name" value="N-(1-d-carboxylethyl)-l-norvaline Dehydrogenase, domain 2"/>
    <property type="match status" value="1"/>
</dbReference>
<dbReference type="InterPro" id="IPR029154">
    <property type="entry name" value="HIBADH-like_NADP-bd"/>
</dbReference>
<dbReference type="InterPro" id="IPR006115">
    <property type="entry name" value="6PGDH_NADP-bd"/>
</dbReference>
<reference evidence="8" key="1">
    <citation type="journal article" date="2019" name="Int. J. Syst. Evol. Microbiol.">
        <title>The Global Catalogue of Microorganisms (GCM) 10K type strain sequencing project: providing services to taxonomists for standard genome sequencing and annotation.</title>
        <authorList>
            <consortium name="The Broad Institute Genomics Platform"/>
            <consortium name="The Broad Institute Genome Sequencing Center for Infectious Disease"/>
            <person name="Wu L."/>
            <person name="Ma J."/>
        </authorList>
    </citation>
    <scope>NUCLEOTIDE SEQUENCE [LARGE SCALE GENOMIC DNA]</scope>
    <source>
        <strain evidence="8">CGMCC 1.18437</strain>
    </source>
</reference>
<evidence type="ECO:0000256" key="1">
    <source>
        <dbReference type="ARBA" id="ARBA00009080"/>
    </source>
</evidence>
<evidence type="ECO:0000259" key="5">
    <source>
        <dbReference type="Pfam" id="PF03446"/>
    </source>
</evidence>
<evidence type="ECO:0000313" key="7">
    <source>
        <dbReference type="EMBL" id="GHF29426.1"/>
    </source>
</evidence>
<keyword evidence="8" id="KW-1185">Reference proteome</keyword>
<dbReference type="InterPro" id="IPR008927">
    <property type="entry name" value="6-PGluconate_DH-like_C_sf"/>
</dbReference>